<keyword evidence="7" id="KW-0336">GPI-anchor</keyword>
<comment type="subcellular location">
    <subcellularLocation>
        <location evidence="1">Cell membrane</location>
        <topology evidence="1">Lipid-anchor</topology>
        <topology evidence="1">GPI-anchor</topology>
    </subcellularLocation>
    <subcellularLocation>
        <location evidence="2">Secreted</location>
    </subcellularLocation>
</comment>
<organism evidence="17 18">
    <name type="scientific">Mollisia scopiformis</name>
    <name type="common">Conifer needle endophyte fungus</name>
    <name type="synonym">Phialocephala scopiformis</name>
    <dbReference type="NCBI Taxonomy" id="149040"/>
    <lineage>
        <taxon>Eukaryota</taxon>
        <taxon>Fungi</taxon>
        <taxon>Dikarya</taxon>
        <taxon>Ascomycota</taxon>
        <taxon>Pezizomycotina</taxon>
        <taxon>Leotiomycetes</taxon>
        <taxon>Helotiales</taxon>
        <taxon>Mollisiaceae</taxon>
        <taxon>Mollisia</taxon>
    </lineage>
</organism>
<dbReference type="KEGG" id="psco:LY89DRAFT_537440"/>
<keyword evidence="18" id="KW-1185">Reference proteome</keyword>
<feature type="disulfide bond" evidence="15">
    <location>
        <begin position="33"/>
        <end position="66"/>
    </location>
</feature>
<accession>A0A194X5Q8</accession>
<dbReference type="Proteomes" id="UP000070700">
    <property type="component" value="Unassembled WGS sequence"/>
</dbReference>
<dbReference type="AlphaFoldDB" id="A0A194X5Q8"/>
<evidence type="ECO:0000313" key="17">
    <source>
        <dbReference type="EMBL" id="KUJ15132.1"/>
    </source>
</evidence>
<comment type="caution">
    <text evidence="15">Lacks conserved residue(s) required for the propagation of feature annotation.</text>
</comment>
<evidence type="ECO:0000256" key="2">
    <source>
        <dbReference type="ARBA" id="ARBA00004613"/>
    </source>
</evidence>
<evidence type="ECO:0000256" key="15">
    <source>
        <dbReference type="PROSITE-ProRule" id="PRU01356"/>
    </source>
</evidence>
<keyword evidence="11" id="KW-0472">Membrane</keyword>
<keyword evidence="4" id="KW-1003">Cell membrane</keyword>
<reference evidence="17 18" key="1">
    <citation type="submission" date="2015-10" db="EMBL/GenBank/DDBJ databases">
        <title>Full genome of DAOMC 229536 Phialocephala scopiformis, a fungal endophyte of spruce producing the potent anti-insectan compound rugulosin.</title>
        <authorList>
            <consortium name="DOE Joint Genome Institute"/>
            <person name="Walker A.K."/>
            <person name="Frasz S.L."/>
            <person name="Seifert K.A."/>
            <person name="Miller J.D."/>
            <person name="Mondo S.J."/>
            <person name="Labutti K."/>
            <person name="Lipzen A."/>
            <person name="Dockter R."/>
            <person name="Kennedy M."/>
            <person name="Grigoriev I.V."/>
            <person name="Spatafora J.W."/>
        </authorList>
    </citation>
    <scope>NUCLEOTIDE SEQUENCE [LARGE SCALE GENOMIC DNA]</scope>
    <source>
        <strain evidence="17 18">CBS 120377</strain>
    </source>
</reference>
<keyword evidence="5" id="KW-0964">Secreted</keyword>
<keyword evidence="8" id="KW-0479">Metal-binding</keyword>
<keyword evidence="10" id="KW-0408">Iron</keyword>
<dbReference type="Pfam" id="PF05730">
    <property type="entry name" value="CFEM"/>
    <property type="match status" value="1"/>
</dbReference>
<keyword evidence="12 15" id="KW-1015">Disulfide bond</keyword>
<name>A0A194X5Q8_MOLSC</name>
<feature type="non-terminal residue" evidence="17">
    <location>
        <position position="66"/>
    </location>
</feature>
<gene>
    <name evidence="17" type="ORF">LY89DRAFT_537440</name>
</gene>
<dbReference type="InterPro" id="IPR051735">
    <property type="entry name" value="CFEM_domain"/>
</dbReference>
<keyword evidence="9" id="KW-0732">Signal</keyword>
<feature type="disulfide bond" evidence="15">
    <location>
        <begin position="24"/>
        <end position="31"/>
    </location>
</feature>
<evidence type="ECO:0000256" key="4">
    <source>
        <dbReference type="ARBA" id="ARBA00022475"/>
    </source>
</evidence>
<proteinExistence type="inferred from homology"/>
<dbReference type="OrthoDB" id="1193027at2759"/>
<feature type="non-terminal residue" evidence="17">
    <location>
        <position position="1"/>
    </location>
</feature>
<protein>
    <recommendedName>
        <fullName evidence="16">CFEM domain-containing protein</fullName>
    </recommendedName>
</protein>
<dbReference type="EMBL" id="KQ947418">
    <property type="protein sequence ID" value="KUJ15132.1"/>
    <property type="molecule type" value="Genomic_DNA"/>
</dbReference>
<feature type="domain" description="CFEM" evidence="16">
    <location>
        <begin position="1"/>
        <end position="66"/>
    </location>
</feature>
<evidence type="ECO:0000256" key="11">
    <source>
        <dbReference type="ARBA" id="ARBA00023136"/>
    </source>
</evidence>
<evidence type="ECO:0000256" key="3">
    <source>
        <dbReference type="ARBA" id="ARBA00010031"/>
    </source>
</evidence>
<evidence type="ECO:0000256" key="8">
    <source>
        <dbReference type="ARBA" id="ARBA00022723"/>
    </source>
</evidence>
<dbReference type="GO" id="GO:0098552">
    <property type="term" value="C:side of membrane"/>
    <property type="evidence" value="ECO:0007669"/>
    <property type="project" value="UniProtKB-KW"/>
</dbReference>
<keyword evidence="6" id="KW-0349">Heme</keyword>
<evidence type="ECO:0000256" key="5">
    <source>
        <dbReference type="ARBA" id="ARBA00022525"/>
    </source>
</evidence>
<evidence type="ECO:0000256" key="14">
    <source>
        <dbReference type="ARBA" id="ARBA00023288"/>
    </source>
</evidence>
<dbReference type="PROSITE" id="PS52012">
    <property type="entry name" value="CFEM"/>
    <property type="match status" value="1"/>
</dbReference>
<keyword evidence="14" id="KW-0449">Lipoprotein</keyword>
<dbReference type="PANTHER" id="PTHR37928">
    <property type="entry name" value="CFEM DOMAIN PROTEIN (AFU_ORTHOLOGUE AFUA_6G14090)"/>
    <property type="match status" value="1"/>
</dbReference>
<dbReference type="GO" id="GO:0005886">
    <property type="term" value="C:plasma membrane"/>
    <property type="evidence" value="ECO:0007669"/>
    <property type="project" value="UniProtKB-SubCell"/>
</dbReference>
<dbReference type="InterPro" id="IPR008427">
    <property type="entry name" value="Extracellular_membr_CFEM_dom"/>
</dbReference>
<evidence type="ECO:0000256" key="6">
    <source>
        <dbReference type="ARBA" id="ARBA00022617"/>
    </source>
</evidence>
<evidence type="ECO:0000256" key="13">
    <source>
        <dbReference type="ARBA" id="ARBA00023180"/>
    </source>
</evidence>
<dbReference type="GeneID" id="28817843"/>
<dbReference type="InParanoid" id="A0A194X5Q8"/>
<dbReference type="RefSeq" id="XP_018069487.1">
    <property type="nucleotide sequence ID" value="XM_018208117.1"/>
</dbReference>
<evidence type="ECO:0000256" key="12">
    <source>
        <dbReference type="ARBA" id="ARBA00023157"/>
    </source>
</evidence>
<sequence length="66" mass="6827">LNSLPSCGQTCFNNMLGQYSALGCAKPVATCLCANVNFEYGIRDCSNSACGTAVASAWIAYGSAYC</sequence>
<dbReference type="PANTHER" id="PTHR37928:SF1">
    <property type="entry name" value="CFEM DOMAIN PROTEIN (AFU_ORTHOLOGUE AFUA_6G14090)"/>
    <property type="match status" value="1"/>
</dbReference>
<dbReference type="GO" id="GO:0046872">
    <property type="term" value="F:metal ion binding"/>
    <property type="evidence" value="ECO:0007669"/>
    <property type="project" value="UniProtKB-KW"/>
</dbReference>
<evidence type="ECO:0000259" key="16">
    <source>
        <dbReference type="PROSITE" id="PS52012"/>
    </source>
</evidence>
<keyword evidence="13" id="KW-0325">Glycoprotein</keyword>
<dbReference type="GO" id="GO:0005576">
    <property type="term" value="C:extracellular region"/>
    <property type="evidence" value="ECO:0007669"/>
    <property type="project" value="UniProtKB-SubCell"/>
</dbReference>
<comment type="similarity">
    <text evidence="3">Belongs to the RBT5 family.</text>
</comment>
<evidence type="ECO:0000313" key="18">
    <source>
        <dbReference type="Proteomes" id="UP000070700"/>
    </source>
</evidence>
<dbReference type="SMART" id="SM00747">
    <property type="entry name" value="CFEM"/>
    <property type="match status" value="1"/>
</dbReference>
<evidence type="ECO:0000256" key="7">
    <source>
        <dbReference type="ARBA" id="ARBA00022622"/>
    </source>
</evidence>
<evidence type="ECO:0000256" key="1">
    <source>
        <dbReference type="ARBA" id="ARBA00004609"/>
    </source>
</evidence>
<evidence type="ECO:0000256" key="10">
    <source>
        <dbReference type="ARBA" id="ARBA00023004"/>
    </source>
</evidence>
<evidence type="ECO:0000256" key="9">
    <source>
        <dbReference type="ARBA" id="ARBA00022729"/>
    </source>
</evidence>